<dbReference type="FunFam" id="1.10.287.130:FF:000001">
    <property type="entry name" value="Two-component sensor histidine kinase"/>
    <property type="match status" value="1"/>
</dbReference>
<dbReference type="PANTHER" id="PTHR45436">
    <property type="entry name" value="SENSOR HISTIDINE KINASE YKOH"/>
    <property type="match status" value="1"/>
</dbReference>
<comment type="subcellular location">
    <subcellularLocation>
        <location evidence="2">Cell membrane</location>
    </subcellularLocation>
</comment>
<feature type="domain" description="HAMP" evidence="14">
    <location>
        <begin position="189"/>
        <end position="242"/>
    </location>
</feature>
<reference evidence="15 16" key="1">
    <citation type="submission" date="2020-08" db="EMBL/GenBank/DDBJ databases">
        <title>Sequencing the genomes of 1000 actinobacteria strains.</title>
        <authorList>
            <person name="Klenk H.-P."/>
        </authorList>
    </citation>
    <scope>NUCLEOTIDE SEQUENCE [LARGE SCALE GENOMIC DNA]</scope>
    <source>
        <strain evidence="15 16">DSM 45886</strain>
    </source>
</reference>
<dbReference type="InterPro" id="IPR036890">
    <property type="entry name" value="HATPase_C_sf"/>
</dbReference>
<evidence type="ECO:0000313" key="16">
    <source>
        <dbReference type="Proteomes" id="UP000578819"/>
    </source>
</evidence>
<evidence type="ECO:0000256" key="5">
    <source>
        <dbReference type="ARBA" id="ARBA00022679"/>
    </source>
</evidence>
<feature type="transmembrane region" description="Helical" evidence="12">
    <location>
        <begin position="165"/>
        <end position="188"/>
    </location>
</feature>
<dbReference type="PROSITE" id="PS50109">
    <property type="entry name" value="HIS_KIN"/>
    <property type="match status" value="1"/>
</dbReference>
<evidence type="ECO:0000256" key="4">
    <source>
        <dbReference type="ARBA" id="ARBA00022553"/>
    </source>
</evidence>
<keyword evidence="4" id="KW-0597">Phosphoprotein</keyword>
<name>A0A7W7WRJ8_9ACTN</name>
<evidence type="ECO:0000256" key="8">
    <source>
        <dbReference type="ARBA" id="ARBA00022989"/>
    </source>
</evidence>
<evidence type="ECO:0000256" key="9">
    <source>
        <dbReference type="ARBA" id="ARBA00023012"/>
    </source>
</evidence>
<dbReference type="SMART" id="SM00387">
    <property type="entry name" value="HATPase_c"/>
    <property type="match status" value="1"/>
</dbReference>
<evidence type="ECO:0000313" key="15">
    <source>
        <dbReference type="EMBL" id="MBB4960632.1"/>
    </source>
</evidence>
<evidence type="ECO:0000256" key="6">
    <source>
        <dbReference type="ARBA" id="ARBA00022692"/>
    </source>
</evidence>
<evidence type="ECO:0000256" key="1">
    <source>
        <dbReference type="ARBA" id="ARBA00000085"/>
    </source>
</evidence>
<evidence type="ECO:0000256" key="10">
    <source>
        <dbReference type="ARBA" id="ARBA00023136"/>
    </source>
</evidence>
<dbReference type="PROSITE" id="PS50885">
    <property type="entry name" value="HAMP"/>
    <property type="match status" value="1"/>
</dbReference>
<dbReference type="SMART" id="SM00388">
    <property type="entry name" value="HisKA"/>
    <property type="match status" value="1"/>
</dbReference>
<evidence type="ECO:0000256" key="12">
    <source>
        <dbReference type="SAM" id="Phobius"/>
    </source>
</evidence>
<keyword evidence="8 12" id="KW-1133">Transmembrane helix</keyword>
<dbReference type="Gene3D" id="3.30.565.10">
    <property type="entry name" value="Histidine kinase-like ATPase, C-terminal domain"/>
    <property type="match status" value="1"/>
</dbReference>
<dbReference type="PRINTS" id="PR00344">
    <property type="entry name" value="BCTRLSENSOR"/>
</dbReference>
<comment type="caution">
    <text evidence="15">The sequence shown here is derived from an EMBL/GenBank/DDBJ whole genome shotgun (WGS) entry which is preliminary data.</text>
</comment>
<comment type="catalytic activity">
    <reaction evidence="1">
        <text>ATP + protein L-histidine = ADP + protein N-phospho-L-histidine.</text>
        <dbReference type="EC" id="2.7.13.3"/>
    </reaction>
</comment>
<dbReference type="InterPro" id="IPR003660">
    <property type="entry name" value="HAMP_dom"/>
</dbReference>
<dbReference type="EC" id="2.7.13.3" evidence="3"/>
<dbReference type="Pfam" id="PF00672">
    <property type="entry name" value="HAMP"/>
    <property type="match status" value="1"/>
</dbReference>
<keyword evidence="5 15" id="KW-0808">Transferase</keyword>
<accession>A0A7W7WRJ8</accession>
<dbReference type="Pfam" id="PF02518">
    <property type="entry name" value="HATPase_c"/>
    <property type="match status" value="1"/>
</dbReference>
<dbReference type="SUPFAM" id="SSF55874">
    <property type="entry name" value="ATPase domain of HSP90 chaperone/DNA topoisomerase II/histidine kinase"/>
    <property type="match status" value="1"/>
</dbReference>
<dbReference type="InterPro" id="IPR004358">
    <property type="entry name" value="Sig_transdc_His_kin-like_C"/>
</dbReference>
<dbReference type="AlphaFoldDB" id="A0A7W7WRJ8"/>
<feature type="domain" description="Histidine kinase" evidence="13">
    <location>
        <begin position="257"/>
        <end position="510"/>
    </location>
</feature>
<dbReference type="GO" id="GO:0000155">
    <property type="term" value="F:phosphorelay sensor kinase activity"/>
    <property type="evidence" value="ECO:0007669"/>
    <property type="project" value="InterPro"/>
</dbReference>
<keyword evidence="7 15" id="KW-0418">Kinase</keyword>
<keyword evidence="16" id="KW-1185">Reference proteome</keyword>
<protein>
    <recommendedName>
        <fullName evidence="3">histidine kinase</fullName>
        <ecNumber evidence="3">2.7.13.3</ecNumber>
    </recommendedName>
</protein>
<proteinExistence type="predicted"/>
<dbReference type="InterPro" id="IPR050428">
    <property type="entry name" value="TCS_sensor_his_kinase"/>
</dbReference>
<sequence length="543" mass="58036">MPVPRRWGHWTLRSRLVVVIVALASVALIAANVAGLVLLRSYLVERVDEQLLRAIRPYTGSPPPDFGPIVPRTSRPPGGGPGQAVLLLRPDGTVLSQTTWPDELSPPSLAGFAELSQRADERHPFTVAAQDGDSNWRVLVERTDGGGLVALAHSLRDVDATSDGLLLIDAAVLLLVVLVLGLTSASMVRIGLRPLTRMETISAEITAGDLSRRVEETDPHTEPGRLGIALNTMLDRIGAEMVARTASEQRLRQFVADASHELRTPLTSIRGFAELYRRGGAPPGPLLDETMGRIEGEAARMGELVEDLLVLARLDLQRPMRHRPVDLLAIAADTIRDAYARVPDRPVKLAAFGPDDGGFEPVTVLGDEHRLRQVATNLVANALRHTPEGTRITVRVGRLPATAARTKPAAVAGAQPEWAAGSESGWAERAGDLAVLEVEDDGPGIPAEHAARIFERLYRVDPSRTRSPGVGSGLGLSIVAAIVQSHGGRVELVTGEGRGSVFRVLLPTGRQPDFPPTGRPHGGTPAEDDRVDDGSCGSQPAPR</sequence>
<evidence type="ECO:0000259" key="13">
    <source>
        <dbReference type="PROSITE" id="PS50109"/>
    </source>
</evidence>
<keyword evidence="10 12" id="KW-0472">Membrane</keyword>
<evidence type="ECO:0000256" key="7">
    <source>
        <dbReference type="ARBA" id="ARBA00022777"/>
    </source>
</evidence>
<dbReference type="SMART" id="SM00304">
    <property type="entry name" value="HAMP"/>
    <property type="match status" value="1"/>
</dbReference>
<evidence type="ECO:0000256" key="2">
    <source>
        <dbReference type="ARBA" id="ARBA00004236"/>
    </source>
</evidence>
<dbReference type="CDD" id="cd06225">
    <property type="entry name" value="HAMP"/>
    <property type="match status" value="1"/>
</dbReference>
<organism evidence="15 16">
    <name type="scientific">Micromonospora polyrhachis</name>
    <dbReference type="NCBI Taxonomy" id="1282883"/>
    <lineage>
        <taxon>Bacteria</taxon>
        <taxon>Bacillati</taxon>
        <taxon>Actinomycetota</taxon>
        <taxon>Actinomycetes</taxon>
        <taxon>Micromonosporales</taxon>
        <taxon>Micromonosporaceae</taxon>
        <taxon>Micromonospora</taxon>
    </lineage>
</organism>
<dbReference type="InterPro" id="IPR003594">
    <property type="entry name" value="HATPase_dom"/>
</dbReference>
<dbReference type="SUPFAM" id="SSF47384">
    <property type="entry name" value="Homodimeric domain of signal transducing histidine kinase"/>
    <property type="match status" value="1"/>
</dbReference>
<dbReference type="InterPro" id="IPR003661">
    <property type="entry name" value="HisK_dim/P_dom"/>
</dbReference>
<dbReference type="CDD" id="cd00075">
    <property type="entry name" value="HATPase"/>
    <property type="match status" value="1"/>
</dbReference>
<dbReference type="Pfam" id="PF00512">
    <property type="entry name" value="HisKA"/>
    <property type="match status" value="1"/>
</dbReference>
<dbReference type="GO" id="GO:0005886">
    <property type="term" value="C:plasma membrane"/>
    <property type="evidence" value="ECO:0007669"/>
    <property type="project" value="UniProtKB-SubCell"/>
</dbReference>
<dbReference type="InterPro" id="IPR005467">
    <property type="entry name" value="His_kinase_dom"/>
</dbReference>
<dbReference type="Gene3D" id="6.10.340.10">
    <property type="match status" value="1"/>
</dbReference>
<keyword evidence="9" id="KW-0902">Two-component regulatory system</keyword>
<dbReference type="CDD" id="cd00082">
    <property type="entry name" value="HisKA"/>
    <property type="match status" value="1"/>
</dbReference>
<feature type="region of interest" description="Disordered" evidence="11">
    <location>
        <begin position="506"/>
        <end position="543"/>
    </location>
</feature>
<keyword evidence="6 12" id="KW-0812">Transmembrane</keyword>
<evidence type="ECO:0000256" key="11">
    <source>
        <dbReference type="SAM" id="MobiDB-lite"/>
    </source>
</evidence>
<dbReference type="PANTHER" id="PTHR45436:SF5">
    <property type="entry name" value="SENSOR HISTIDINE KINASE TRCS"/>
    <property type="match status" value="1"/>
</dbReference>
<feature type="transmembrane region" description="Helical" evidence="12">
    <location>
        <begin position="16"/>
        <end position="39"/>
    </location>
</feature>
<dbReference type="InterPro" id="IPR036097">
    <property type="entry name" value="HisK_dim/P_sf"/>
</dbReference>
<evidence type="ECO:0000259" key="14">
    <source>
        <dbReference type="PROSITE" id="PS50885"/>
    </source>
</evidence>
<dbReference type="SUPFAM" id="SSF158472">
    <property type="entry name" value="HAMP domain-like"/>
    <property type="match status" value="1"/>
</dbReference>
<dbReference type="Gene3D" id="1.10.287.130">
    <property type="match status" value="1"/>
</dbReference>
<dbReference type="Proteomes" id="UP000578819">
    <property type="component" value="Unassembled WGS sequence"/>
</dbReference>
<dbReference type="EMBL" id="JACHJW010000001">
    <property type="protein sequence ID" value="MBB4960632.1"/>
    <property type="molecule type" value="Genomic_DNA"/>
</dbReference>
<gene>
    <name evidence="15" type="ORF">FHR38_004365</name>
</gene>
<dbReference type="RefSeq" id="WP_184536374.1">
    <property type="nucleotide sequence ID" value="NZ_JACHJW010000001.1"/>
</dbReference>
<evidence type="ECO:0000256" key="3">
    <source>
        <dbReference type="ARBA" id="ARBA00012438"/>
    </source>
</evidence>